<reference evidence="1" key="1">
    <citation type="submission" date="2015-07" db="EMBL/GenBank/DDBJ databases">
        <title>MeaNS - Measles Nucleotide Surveillance Program.</title>
        <authorList>
            <person name="Tran T."/>
            <person name="Druce J."/>
        </authorList>
    </citation>
    <scope>NUCLEOTIDE SEQUENCE</scope>
    <source>
        <strain evidence="1">UCB-OBI-ISO-001</strain>
        <tissue evidence="1">Gonad</tissue>
    </source>
</reference>
<gene>
    <name evidence="1" type="ORF">OCBIM_22007066mg</name>
</gene>
<accession>A0A0L8HSF4</accession>
<name>A0A0L8HSF4_OCTBM</name>
<sequence>MIYSWCVFHRKKTKQLQLQNMDVRASRITEGTCFKSIKIFNRIISFSKFPS</sequence>
<protein>
    <submittedName>
        <fullName evidence="1">Uncharacterized protein</fullName>
    </submittedName>
</protein>
<proteinExistence type="predicted"/>
<dbReference type="AlphaFoldDB" id="A0A0L8HSF4"/>
<organism evidence="1">
    <name type="scientific">Octopus bimaculoides</name>
    <name type="common">California two-spotted octopus</name>
    <dbReference type="NCBI Taxonomy" id="37653"/>
    <lineage>
        <taxon>Eukaryota</taxon>
        <taxon>Metazoa</taxon>
        <taxon>Spiralia</taxon>
        <taxon>Lophotrochozoa</taxon>
        <taxon>Mollusca</taxon>
        <taxon>Cephalopoda</taxon>
        <taxon>Coleoidea</taxon>
        <taxon>Octopodiformes</taxon>
        <taxon>Octopoda</taxon>
        <taxon>Incirrata</taxon>
        <taxon>Octopodidae</taxon>
        <taxon>Octopus</taxon>
    </lineage>
</organism>
<dbReference type="EMBL" id="KQ417374">
    <property type="protein sequence ID" value="KOF92198.1"/>
    <property type="molecule type" value="Genomic_DNA"/>
</dbReference>
<evidence type="ECO:0000313" key="1">
    <source>
        <dbReference type="EMBL" id="KOF92198.1"/>
    </source>
</evidence>